<dbReference type="SUPFAM" id="SSF74650">
    <property type="entry name" value="Galactose mutarotase-like"/>
    <property type="match status" value="1"/>
</dbReference>
<accession>A0A0R1HFT9</accession>
<dbReference type="Proteomes" id="UP000051450">
    <property type="component" value="Unassembled WGS sequence"/>
</dbReference>
<proteinExistence type="predicted"/>
<dbReference type="GO" id="GO:0009341">
    <property type="term" value="C:beta-galactosidase complex"/>
    <property type="evidence" value="ECO:0007669"/>
    <property type="project" value="InterPro"/>
</dbReference>
<dbReference type="PANTHER" id="PTHR46323">
    <property type="entry name" value="BETA-GALACTOSIDASE"/>
    <property type="match status" value="1"/>
</dbReference>
<dbReference type="Gene3D" id="2.70.98.10">
    <property type="match status" value="1"/>
</dbReference>
<evidence type="ECO:0000259" key="5">
    <source>
        <dbReference type="SMART" id="SM01038"/>
    </source>
</evidence>
<dbReference type="InterPro" id="IPR014718">
    <property type="entry name" value="GH-type_carb-bd"/>
</dbReference>
<dbReference type="RefSeq" id="WP_057974600.1">
    <property type="nucleotide sequence ID" value="NZ_AZDI01000010.1"/>
</dbReference>
<comment type="catalytic activity">
    <reaction evidence="1">
        <text>Hydrolysis of terminal non-reducing beta-D-galactose residues in beta-D-galactosides.</text>
        <dbReference type="EC" id="3.2.1.23"/>
    </reaction>
</comment>
<dbReference type="GO" id="GO:0004565">
    <property type="term" value="F:beta-galactosidase activity"/>
    <property type="evidence" value="ECO:0007669"/>
    <property type="project" value="UniProtKB-EC"/>
</dbReference>
<protein>
    <recommendedName>
        <fullName evidence="2">beta-galactosidase</fullName>
        <ecNumber evidence="2">3.2.1.23</ecNumber>
    </recommendedName>
</protein>
<keyword evidence="4" id="KW-0326">Glycosidase</keyword>
<evidence type="ECO:0000256" key="4">
    <source>
        <dbReference type="ARBA" id="ARBA00023295"/>
    </source>
</evidence>
<feature type="domain" description="Beta galactosidase small chain/" evidence="5">
    <location>
        <begin position="18"/>
        <end position="317"/>
    </location>
</feature>
<dbReference type="GO" id="GO:0030246">
    <property type="term" value="F:carbohydrate binding"/>
    <property type="evidence" value="ECO:0007669"/>
    <property type="project" value="InterPro"/>
</dbReference>
<name>A0A0R1HFT9_9LACO</name>
<keyword evidence="7" id="KW-1185">Reference proteome</keyword>
<dbReference type="PANTHER" id="PTHR46323:SF2">
    <property type="entry name" value="BETA-GALACTOSIDASE"/>
    <property type="match status" value="1"/>
</dbReference>
<evidence type="ECO:0000256" key="1">
    <source>
        <dbReference type="ARBA" id="ARBA00001412"/>
    </source>
</evidence>
<dbReference type="SMART" id="SM01038">
    <property type="entry name" value="Bgal_small_N"/>
    <property type="match status" value="1"/>
</dbReference>
<dbReference type="PATRIC" id="fig|1423719.4.peg.343"/>
<dbReference type="InterPro" id="IPR050347">
    <property type="entry name" value="Bact_Beta-galactosidase"/>
</dbReference>
<dbReference type="OrthoDB" id="1934936at2"/>
<evidence type="ECO:0000313" key="7">
    <source>
        <dbReference type="Proteomes" id="UP000051450"/>
    </source>
</evidence>
<dbReference type="Pfam" id="PF02929">
    <property type="entry name" value="Bgal_small_N"/>
    <property type="match status" value="1"/>
</dbReference>
<keyword evidence="3" id="KW-0378">Hydrolase</keyword>
<dbReference type="GO" id="GO:0005990">
    <property type="term" value="P:lactose catabolic process"/>
    <property type="evidence" value="ECO:0007669"/>
    <property type="project" value="TreeGrafter"/>
</dbReference>
<dbReference type="STRING" id="1423719.FC66_GL000339"/>
<dbReference type="EC" id="3.2.1.23" evidence="2"/>
<reference evidence="6 7" key="1">
    <citation type="journal article" date="2015" name="Genome Announc.">
        <title>Expanding the biotechnology potential of lactobacilli through comparative genomics of 213 strains and associated genera.</title>
        <authorList>
            <person name="Sun Z."/>
            <person name="Harris H.M."/>
            <person name="McCann A."/>
            <person name="Guo C."/>
            <person name="Argimon S."/>
            <person name="Zhang W."/>
            <person name="Yang X."/>
            <person name="Jeffery I.B."/>
            <person name="Cooney J.C."/>
            <person name="Kagawa T.F."/>
            <person name="Liu W."/>
            <person name="Song Y."/>
            <person name="Salvetti E."/>
            <person name="Wrobel A."/>
            <person name="Rasinkangas P."/>
            <person name="Parkhill J."/>
            <person name="Rea M.C."/>
            <person name="O'Sullivan O."/>
            <person name="Ritari J."/>
            <person name="Douillard F.P."/>
            <person name="Paul Ross R."/>
            <person name="Yang R."/>
            <person name="Briner A.E."/>
            <person name="Felis G.E."/>
            <person name="de Vos W.M."/>
            <person name="Barrangou R."/>
            <person name="Klaenhammer T.R."/>
            <person name="Caufield P.W."/>
            <person name="Cui Y."/>
            <person name="Zhang H."/>
            <person name="O'Toole P.W."/>
        </authorList>
    </citation>
    <scope>NUCLEOTIDE SEQUENCE [LARGE SCALE GENOMIC DNA]</scope>
    <source>
        <strain evidence="6 7">DSM 15638</strain>
    </source>
</reference>
<dbReference type="EMBL" id="AZDI01000010">
    <property type="protein sequence ID" value="KRK45285.1"/>
    <property type="molecule type" value="Genomic_DNA"/>
</dbReference>
<evidence type="ECO:0000256" key="3">
    <source>
        <dbReference type="ARBA" id="ARBA00022801"/>
    </source>
</evidence>
<sequence>MAQTNKQLAVIYGDVTLGLKGDDFHYIFSYQTGGPESFRIQGKEWLYRSPKPTFWRATTDNDRGNKFPVKSAMWLGADQFSHNQSVSVAINGQPIDLPIAPENNRYTDHEIAEKVEISYTYLTTTVPETQVTVTYTVEPTGKMNVAVAYKGQKGLPSLPVFGLRFIMPTTATRFSYQGLSGETYPDRMAGGIPGQYDVQGLPVTPYLVPQDCGIHMQTDWVTIYRQAVLDNRIRQVPETGLKFSAVNQPIAFSCLPYTAEELENATHHSELPAEHRTVLSILGAVRGVGGIDSWGSDVESDYQIDAEKDIEYQFDILF</sequence>
<dbReference type="AlphaFoldDB" id="A0A0R1HFT9"/>
<dbReference type="InterPro" id="IPR011013">
    <property type="entry name" value="Gal_mutarotase_sf_dom"/>
</dbReference>
<gene>
    <name evidence="6" type="ORF">FC66_GL000339</name>
</gene>
<organism evidence="6 7">
    <name type="scientific">Dellaglioa algida DSM 15638</name>
    <dbReference type="NCBI Taxonomy" id="1423719"/>
    <lineage>
        <taxon>Bacteria</taxon>
        <taxon>Bacillati</taxon>
        <taxon>Bacillota</taxon>
        <taxon>Bacilli</taxon>
        <taxon>Lactobacillales</taxon>
        <taxon>Lactobacillaceae</taxon>
        <taxon>Dellaglioa</taxon>
    </lineage>
</organism>
<comment type="caution">
    <text evidence="6">The sequence shown here is derived from an EMBL/GenBank/DDBJ whole genome shotgun (WGS) entry which is preliminary data.</text>
</comment>
<dbReference type="InterPro" id="IPR004199">
    <property type="entry name" value="B-gal_small/dom_5"/>
</dbReference>
<evidence type="ECO:0000256" key="2">
    <source>
        <dbReference type="ARBA" id="ARBA00012756"/>
    </source>
</evidence>
<evidence type="ECO:0000313" key="6">
    <source>
        <dbReference type="EMBL" id="KRK45285.1"/>
    </source>
</evidence>